<accession>A0A419T3G7</accession>
<comment type="similarity">
    <text evidence="1">Belongs to the membrane fusion protein (MFP) (TC 8.A.1) family.</text>
</comment>
<dbReference type="Pfam" id="PF25989">
    <property type="entry name" value="YknX_C"/>
    <property type="match status" value="1"/>
</dbReference>
<dbReference type="NCBIfam" id="TIGR01730">
    <property type="entry name" value="RND_mfp"/>
    <property type="match status" value="1"/>
</dbReference>
<evidence type="ECO:0000259" key="3">
    <source>
        <dbReference type="Pfam" id="PF25917"/>
    </source>
</evidence>
<dbReference type="InterPro" id="IPR058625">
    <property type="entry name" value="MdtA-like_BSH"/>
</dbReference>
<dbReference type="PANTHER" id="PTHR30469">
    <property type="entry name" value="MULTIDRUG RESISTANCE PROTEIN MDTA"/>
    <property type="match status" value="1"/>
</dbReference>
<protein>
    <submittedName>
        <fullName evidence="5">Efflux transporter periplasmic adaptor subunit</fullName>
    </submittedName>
</protein>
<dbReference type="GO" id="GO:0015562">
    <property type="term" value="F:efflux transmembrane transporter activity"/>
    <property type="evidence" value="ECO:0007669"/>
    <property type="project" value="TreeGrafter"/>
</dbReference>
<dbReference type="RefSeq" id="WP_120196657.1">
    <property type="nucleotide sequence ID" value="NZ_MCIA01000014.1"/>
</dbReference>
<dbReference type="Gene3D" id="2.40.30.170">
    <property type="match status" value="1"/>
</dbReference>
<dbReference type="Proteomes" id="UP000284277">
    <property type="component" value="Unassembled WGS sequence"/>
</dbReference>
<gene>
    <name evidence="5" type="ORF">BET01_18435</name>
</gene>
<feature type="region of interest" description="Disordered" evidence="2">
    <location>
        <begin position="354"/>
        <end position="385"/>
    </location>
</feature>
<dbReference type="InterPro" id="IPR058637">
    <property type="entry name" value="YknX-like_C"/>
</dbReference>
<evidence type="ECO:0000313" key="5">
    <source>
        <dbReference type="EMBL" id="RKD31995.1"/>
    </source>
</evidence>
<dbReference type="GO" id="GO:1990281">
    <property type="term" value="C:efflux pump complex"/>
    <property type="evidence" value="ECO:0007669"/>
    <property type="project" value="TreeGrafter"/>
</dbReference>
<evidence type="ECO:0000313" key="6">
    <source>
        <dbReference type="Proteomes" id="UP000284277"/>
    </source>
</evidence>
<dbReference type="InterPro" id="IPR006143">
    <property type="entry name" value="RND_pump_MFP"/>
</dbReference>
<comment type="caution">
    <text evidence="5">The sequence shown here is derived from an EMBL/GenBank/DDBJ whole genome shotgun (WGS) entry which is preliminary data.</text>
</comment>
<dbReference type="SUPFAM" id="SSF111369">
    <property type="entry name" value="HlyD-like secretion proteins"/>
    <property type="match status" value="1"/>
</dbReference>
<dbReference type="OrthoDB" id="1859821at2"/>
<organism evidence="5 6">
    <name type="scientific">Lacrimispora algidixylanolytica</name>
    <dbReference type="NCBI Taxonomy" id="94868"/>
    <lineage>
        <taxon>Bacteria</taxon>
        <taxon>Bacillati</taxon>
        <taxon>Bacillota</taxon>
        <taxon>Clostridia</taxon>
        <taxon>Lachnospirales</taxon>
        <taxon>Lachnospiraceae</taxon>
        <taxon>Lacrimispora</taxon>
    </lineage>
</organism>
<evidence type="ECO:0000259" key="4">
    <source>
        <dbReference type="Pfam" id="PF25989"/>
    </source>
</evidence>
<dbReference type="Gene3D" id="2.40.420.20">
    <property type="match status" value="1"/>
</dbReference>
<proteinExistence type="inferred from homology"/>
<evidence type="ECO:0000256" key="2">
    <source>
        <dbReference type="SAM" id="MobiDB-lite"/>
    </source>
</evidence>
<name>A0A419T3G7_9FIRM</name>
<dbReference type="Pfam" id="PF25917">
    <property type="entry name" value="BSH_RND"/>
    <property type="match status" value="1"/>
</dbReference>
<feature type="domain" description="YknX-like C-terminal permuted SH3-like" evidence="4">
    <location>
        <begin position="283"/>
        <end position="350"/>
    </location>
</feature>
<reference evidence="5 6" key="1">
    <citation type="submission" date="2016-08" db="EMBL/GenBank/DDBJ databases">
        <title>A new outlook on sporulation: Clostridium algidixylanolyticum.</title>
        <authorList>
            <person name="Poppleton D.I."/>
            <person name="Gribaldo S."/>
        </authorList>
    </citation>
    <scope>NUCLEOTIDE SEQUENCE [LARGE SCALE GENOMIC DNA]</scope>
    <source>
        <strain evidence="5 6">SPL73</strain>
    </source>
</reference>
<sequence>MTKKKIVIIAGAVILILAMAGLVVPRILGGNKEEIVAEVPPTVTVVKPEARNIQLSSELIGTIEPDSIVYVTPLGSGEITNTGVQTGDMVSAGQLLCVIDTKQVESSKITAETARVSYEDAKKNLDRMTVLYQAGDVAEADYQSLVDKVQLAKLQYDNAKIGYNIQLESSQVTAPISGRVESFNVKVHDMVSPSTVLCVISGEGGKAVTFYVPERIVNGLKTGDSIKLEKNGTDRSAAITEVSTMIDQASGLFKVKASIPDGNTLATGTSVKLYVISQKADNVMTVPVDSVYYQGGDPFIYTYVDGKLKKNAVKVGLADNSFMEIKEGIQVDDQVVATWTSELYDGSVVTLSDAGSKENQAVQETAPETKTETEGTTLESSVAAQ</sequence>
<dbReference type="Gene3D" id="1.10.287.470">
    <property type="entry name" value="Helix hairpin bin"/>
    <property type="match status" value="1"/>
</dbReference>
<dbReference type="Gene3D" id="2.40.50.100">
    <property type="match status" value="1"/>
</dbReference>
<keyword evidence="6" id="KW-1185">Reference proteome</keyword>
<evidence type="ECO:0000256" key="1">
    <source>
        <dbReference type="ARBA" id="ARBA00009477"/>
    </source>
</evidence>
<dbReference type="AlphaFoldDB" id="A0A419T3G7"/>
<dbReference type="EMBL" id="MCIA01000014">
    <property type="protein sequence ID" value="RKD31995.1"/>
    <property type="molecule type" value="Genomic_DNA"/>
</dbReference>
<feature type="domain" description="Multidrug resistance protein MdtA-like barrel-sandwich hybrid" evidence="3">
    <location>
        <begin position="68"/>
        <end position="193"/>
    </location>
</feature>